<comment type="caution">
    <text evidence="1">The sequence shown here is derived from an EMBL/GenBank/DDBJ whole genome shotgun (WGS) entry which is preliminary data.</text>
</comment>
<dbReference type="OrthoDB" id="5295974at2"/>
<sequence length="314" mass="35068">MHIVLPGALPDPEAARALLPHLHETAPTFTGWLSRSRARLRTVDPAVSACTAFEHWQLERAGFQPDAKQNLSAGLGPLWAQDRSIAPDQPVWLAELVHMAPTQTSTAMLASDVLRITPDQSVALFESAQTLFEGTGFQLHHDGDRRWRIEAPASFALHSASPALVAATSVNDWWPQQEAARPWRRLVNEIQMLWFGHPVNASRQNQGLPPVNGLWLFGGGRAEQLRNAALPEQAPCYEALQAPFMAQDWAGWLAALAELEAQVFLPLRQQGMQPVLVLAGRNQLATLEPRTLARWTQWLPGSRNTWSKWWSYRN</sequence>
<proteinExistence type="predicted"/>
<reference evidence="1 2" key="1">
    <citation type="submission" date="2018-04" db="EMBL/GenBank/DDBJ databases">
        <title>Genomic Encyclopedia of Type Strains, Phase IV (KMG-IV): sequencing the most valuable type-strain genomes for metagenomic binning, comparative biology and taxonomic classification.</title>
        <authorList>
            <person name="Goeker M."/>
        </authorList>
    </citation>
    <scope>NUCLEOTIDE SEQUENCE [LARGE SCALE GENOMIC DNA]</scope>
    <source>
        <strain evidence="1 2">DSM 10065</strain>
    </source>
</reference>
<evidence type="ECO:0000313" key="2">
    <source>
        <dbReference type="Proteomes" id="UP000246145"/>
    </source>
</evidence>
<dbReference type="RefSeq" id="WP_116519521.1">
    <property type="nucleotide sequence ID" value="NZ_JACCEX010000006.1"/>
</dbReference>
<dbReference type="AlphaFoldDB" id="A0A2U1CHE6"/>
<keyword evidence="2" id="KW-1185">Reference proteome</keyword>
<gene>
    <name evidence="1" type="ORF">C7440_3761</name>
</gene>
<name>A0A2U1CHE6_9BURK</name>
<dbReference type="EMBL" id="QEKO01000010">
    <property type="protein sequence ID" value="PVY60325.1"/>
    <property type="molecule type" value="Genomic_DNA"/>
</dbReference>
<evidence type="ECO:0008006" key="3">
    <source>
        <dbReference type="Google" id="ProtNLM"/>
    </source>
</evidence>
<protein>
    <recommendedName>
        <fullName evidence="3">Cofactor-independent phosphoglycerate mutase</fullName>
    </recommendedName>
</protein>
<evidence type="ECO:0000313" key="1">
    <source>
        <dbReference type="EMBL" id="PVY60325.1"/>
    </source>
</evidence>
<organism evidence="1 2">
    <name type="scientific">Pusillimonas noertemannii</name>
    <dbReference type="NCBI Taxonomy" id="305977"/>
    <lineage>
        <taxon>Bacteria</taxon>
        <taxon>Pseudomonadati</taxon>
        <taxon>Pseudomonadota</taxon>
        <taxon>Betaproteobacteria</taxon>
        <taxon>Burkholderiales</taxon>
        <taxon>Alcaligenaceae</taxon>
        <taxon>Pusillimonas</taxon>
    </lineage>
</organism>
<accession>A0A2U1CHE6</accession>
<dbReference type="STRING" id="1231391.GCA_000308195_02767"/>
<dbReference type="Proteomes" id="UP000246145">
    <property type="component" value="Unassembled WGS sequence"/>
</dbReference>